<protein>
    <submittedName>
        <fullName evidence="2">Uncharacterized protein</fullName>
    </submittedName>
</protein>
<gene>
    <name evidence="2" type="ORF">PVK06_004573</name>
</gene>
<sequence>MLLCQQRGIVPCDGDEILENKDPINEAFIERMTRCKDTLILKEAETIKIRKGKAKADSKRINLNAETFLWRKLKDAKKMVNSINNRQIKLVATVEDMKRSQNLFYAYTRAWNSSIVAILGQLSPSQLPEFPVFPPIIHNYDLSSSNDDLEDRDRLVASLPIVQVSDNEKEEESKDIEEYLQKIDILFEDDIFANQENTVVEKEVDAAEAEVVVEEEVAKNEKEREEEDFVEKVVTAPEFVGANIDNLEQTGAS</sequence>
<keyword evidence="3" id="KW-1185">Reference proteome</keyword>
<reference evidence="2 3" key="1">
    <citation type="submission" date="2023-03" db="EMBL/GenBank/DDBJ databases">
        <title>WGS of Gossypium arboreum.</title>
        <authorList>
            <person name="Yu D."/>
        </authorList>
    </citation>
    <scope>NUCLEOTIDE SEQUENCE [LARGE SCALE GENOMIC DNA]</scope>
    <source>
        <tissue evidence="2">Leaf</tissue>
    </source>
</reference>
<proteinExistence type="predicted"/>
<organism evidence="2 3">
    <name type="scientific">Gossypium arboreum</name>
    <name type="common">Tree cotton</name>
    <name type="synonym">Gossypium nanking</name>
    <dbReference type="NCBI Taxonomy" id="29729"/>
    <lineage>
        <taxon>Eukaryota</taxon>
        <taxon>Viridiplantae</taxon>
        <taxon>Streptophyta</taxon>
        <taxon>Embryophyta</taxon>
        <taxon>Tracheophyta</taxon>
        <taxon>Spermatophyta</taxon>
        <taxon>Magnoliopsida</taxon>
        <taxon>eudicotyledons</taxon>
        <taxon>Gunneridae</taxon>
        <taxon>Pentapetalae</taxon>
        <taxon>rosids</taxon>
        <taxon>malvids</taxon>
        <taxon>Malvales</taxon>
        <taxon>Malvaceae</taxon>
        <taxon>Malvoideae</taxon>
        <taxon>Gossypium</taxon>
    </lineage>
</organism>
<dbReference type="EMBL" id="JARKNE010000002">
    <property type="protein sequence ID" value="KAK5842239.1"/>
    <property type="molecule type" value="Genomic_DNA"/>
</dbReference>
<name>A0ABR0QTB9_GOSAR</name>
<comment type="caution">
    <text evidence="2">The sequence shown here is derived from an EMBL/GenBank/DDBJ whole genome shotgun (WGS) entry which is preliminary data.</text>
</comment>
<evidence type="ECO:0000256" key="1">
    <source>
        <dbReference type="SAM" id="Coils"/>
    </source>
</evidence>
<accession>A0ABR0QTB9</accession>
<dbReference type="Proteomes" id="UP001358586">
    <property type="component" value="Chromosome 2"/>
</dbReference>
<feature type="coiled-coil region" evidence="1">
    <location>
        <begin position="162"/>
        <end position="226"/>
    </location>
</feature>
<evidence type="ECO:0000313" key="2">
    <source>
        <dbReference type="EMBL" id="KAK5842239.1"/>
    </source>
</evidence>
<keyword evidence="1" id="KW-0175">Coiled coil</keyword>
<evidence type="ECO:0000313" key="3">
    <source>
        <dbReference type="Proteomes" id="UP001358586"/>
    </source>
</evidence>